<dbReference type="InterPro" id="IPR001647">
    <property type="entry name" value="HTH_TetR"/>
</dbReference>
<protein>
    <submittedName>
        <fullName evidence="6">Transcriptional regulator, TetR family</fullName>
    </submittedName>
</protein>
<evidence type="ECO:0000256" key="2">
    <source>
        <dbReference type="ARBA" id="ARBA00023125"/>
    </source>
</evidence>
<feature type="DNA-binding region" description="H-T-H motif" evidence="4">
    <location>
        <begin position="17"/>
        <end position="36"/>
    </location>
</feature>
<name>A0A1Y5PBL3_9MYCO</name>
<evidence type="ECO:0000313" key="6">
    <source>
        <dbReference type="EMBL" id="SBS76073.1"/>
    </source>
</evidence>
<feature type="domain" description="HTH tetR-type" evidence="5">
    <location>
        <begin position="1"/>
        <end position="54"/>
    </location>
</feature>
<dbReference type="InterPro" id="IPR009057">
    <property type="entry name" value="Homeodomain-like_sf"/>
</dbReference>
<dbReference type="Gene3D" id="1.10.10.60">
    <property type="entry name" value="Homeodomain-like"/>
    <property type="match status" value="1"/>
</dbReference>
<evidence type="ECO:0000259" key="5">
    <source>
        <dbReference type="PROSITE" id="PS50977"/>
    </source>
</evidence>
<gene>
    <name evidence="6" type="ORF">MHPYR_30070</name>
</gene>
<sequence>MRIALDLFWRHGYEGVSIADLCQAIGIAPPSLYHAFGSKTDLYREAVRLYQASNLTPDDIAAASSARLAVQNVLERGVERVTQPDSPVGCMISSGMLMVGVENAGLAVELRSLRAELREALELRISRDVEAGVLPDTTDPTALARFYATVLQGLSVQAVDGATRADLDAVILAALRAWPV</sequence>
<evidence type="ECO:0000256" key="4">
    <source>
        <dbReference type="PROSITE-ProRule" id="PRU00335"/>
    </source>
</evidence>
<dbReference type="PROSITE" id="PS50977">
    <property type="entry name" value="HTH_TETR_2"/>
    <property type="match status" value="1"/>
</dbReference>
<reference evidence="6" key="1">
    <citation type="submission" date="2016-03" db="EMBL/GenBank/DDBJ databases">
        <authorList>
            <person name="Ploux O."/>
        </authorList>
    </citation>
    <scope>NUCLEOTIDE SEQUENCE</scope>
    <source>
        <strain evidence="6">UC10</strain>
    </source>
</reference>
<dbReference type="EMBL" id="FLQS01000023">
    <property type="protein sequence ID" value="SBS76073.1"/>
    <property type="molecule type" value="Genomic_DNA"/>
</dbReference>
<dbReference type="SUPFAM" id="SSF46689">
    <property type="entry name" value="Homeodomain-like"/>
    <property type="match status" value="1"/>
</dbReference>
<dbReference type="PANTHER" id="PTHR47506:SF1">
    <property type="entry name" value="HTH-TYPE TRANSCRIPTIONAL REGULATOR YJDC"/>
    <property type="match status" value="1"/>
</dbReference>
<dbReference type="InterPro" id="IPR036271">
    <property type="entry name" value="Tet_transcr_reg_TetR-rel_C_sf"/>
</dbReference>
<dbReference type="SUPFAM" id="SSF48498">
    <property type="entry name" value="Tetracyclin repressor-like, C-terminal domain"/>
    <property type="match status" value="1"/>
</dbReference>
<dbReference type="Pfam" id="PF00440">
    <property type="entry name" value="TetR_N"/>
    <property type="match status" value="1"/>
</dbReference>
<keyword evidence="1" id="KW-0805">Transcription regulation</keyword>
<accession>A0A1Y5PBL3</accession>
<proteinExistence type="predicted"/>
<evidence type="ECO:0000256" key="1">
    <source>
        <dbReference type="ARBA" id="ARBA00023015"/>
    </source>
</evidence>
<dbReference type="GO" id="GO:0003677">
    <property type="term" value="F:DNA binding"/>
    <property type="evidence" value="ECO:0007669"/>
    <property type="project" value="UniProtKB-UniRule"/>
</dbReference>
<organism evidence="6">
    <name type="scientific">uncultured Mycobacterium sp</name>
    <dbReference type="NCBI Taxonomy" id="171292"/>
    <lineage>
        <taxon>Bacteria</taxon>
        <taxon>Bacillati</taxon>
        <taxon>Actinomycetota</taxon>
        <taxon>Actinomycetes</taxon>
        <taxon>Mycobacteriales</taxon>
        <taxon>Mycobacteriaceae</taxon>
        <taxon>Mycobacterium</taxon>
        <taxon>environmental samples</taxon>
    </lineage>
</organism>
<dbReference type="PANTHER" id="PTHR47506">
    <property type="entry name" value="TRANSCRIPTIONAL REGULATORY PROTEIN"/>
    <property type="match status" value="1"/>
</dbReference>
<dbReference type="Gene3D" id="1.10.357.10">
    <property type="entry name" value="Tetracycline Repressor, domain 2"/>
    <property type="match status" value="1"/>
</dbReference>
<dbReference type="PROSITE" id="PS01081">
    <property type="entry name" value="HTH_TETR_1"/>
    <property type="match status" value="1"/>
</dbReference>
<dbReference type="InterPro" id="IPR023772">
    <property type="entry name" value="DNA-bd_HTH_TetR-type_CS"/>
</dbReference>
<dbReference type="AlphaFoldDB" id="A0A1Y5PBL3"/>
<evidence type="ECO:0000256" key="3">
    <source>
        <dbReference type="ARBA" id="ARBA00023163"/>
    </source>
</evidence>
<keyword evidence="2 4" id="KW-0238">DNA-binding</keyword>
<keyword evidence="3" id="KW-0804">Transcription</keyword>